<keyword evidence="3" id="KW-1185">Reference proteome</keyword>
<evidence type="ECO:0000313" key="3">
    <source>
        <dbReference type="Proteomes" id="UP001620626"/>
    </source>
</evidence>
<proteinExistence type="predicted"/>
<comment type="caution">
    <text evidence="2">The sequence shown here is derived from an EMBL/GenBank/DDBJ whole genome shotgun (WGS) entry which is preliminary data.</text>
</comment>
<organism evidence="2 3">
    <name type="scientific">Heterodera trifolii</name>
    <dbReference type="NCBI Taxonomy" id="157864"/>
    <lineage>
        <taxon>Eukaryota</taxon>
        <taxon>Metazoa</taxon>
        <taxon>Ecdysozoa</taxon>
        <taxon>Nematoda</taxon>
        <taxon>Chromadorea</taxon>
        <taxon>Rhabditida</taxon>
        <taxon>Tylenchina</taxon>
        <taxon>Tylenchomorpha</taxon>
        <taxon>Tylenchoidea</taxon>
        <taxon>Heteroderidae</taxon>
        <taxon>Heteroderinae</taxon>
        <taxon>Heterodera</taxon>
    </lineage>
</organism>
<gene>
    <name evidence="2" type="ORF">niasHT_034449</name>
</gene>
<dbReference type="AlphaFoldDB" id="A0ABD2HQ27"/>
<protein>
    <submittedName>
        <fullName evidence="2">Uncharacterized protein</fullName>
    </submittedName>
</protein>
<name>A0ABD2HQ27_9BILA</name>
<feature type="compositionally biased region" description="Polar residues" evidence="1">
    <location>
        <begin position="87"/>
        <end position="98"/>
    </location>
</feature>
<evidence type="ECO:0000313" key="2">
    <source>
        <dbReference type="EMBL" id="KAL3069219.1"/>
    </source>
</evidence>
<sequence length="98" mass="11606">MLAPFRLFPRPRYFRMPTLLSKKRNDRQSDQFDAIICDWLVPTPQVEHSPFFGVIVGRVANRIGRINDISYCRNGPNFNRPKEGNEQHQPNLFQQIHR</sequence>
<dbReference type="EMBL" id="JBICBT010001397">
    <property type="protein sequence ID" value="KAL3069219.1"/>
    <property type="molecule type" value="Genomic_DNA"/>
</dbReference>
<feature type="region of interest" description="Disordered" evidence="1">
    <location>
        <begin position="76"/>
        <end position="98"/>
    </location>
</feature>
<evidence type="ECO:0000256" key="1">
    <source>
        <dbReference type="SAM" id="MobiDB-lite"/>
    </source>
</evidence>
<accession>A0ABD2HQ27</accession>
<reference evidence="2 3" key="1">
    <citation type="submission" date="2024-10" db="EMBL/GenBank/DDBJ databases">
        <authorList>
            <person name="Kim D."/>
        </authorList>
    </citation>
    <scope>NUCLEOTIDE SEQUENCE [LARGE SCALE GENOMIC DNA]</scope>
    <source>
        <strain evidence="2">BH-2024</strain>
    </source>
</reference>
<dbReference type="Proteomes" id="UP001620626">
    <property type="component" value="Unassembled WGS sequence"/>
</dbReference>